<evidence type="ECO:0000256" key="2">
    <source>
        <dbReference type="ARBA" id="ARBA00022679"/>
    </source>
</evidence>
<evidence type="ECO:0000256" key="3">
    <source>
        <dbReference type="ARBA" id="ARBA00022741"/>
    </source>
</evidence>
<dbReference type="NCBIfam" id="NF002892">
    <property type="entry name" value="PRK03372.1"/>
    <property type="match status" value="1"/>
</dbReference>
<dbReference type="PANTHER" id="PTHR20275">
    <property type="entry name" value="NAD KINASE"/>
    <property type="match status" value="1"/>
</dbReference>
<dbReference type="GO" id="GO:0046872">
    <property type="term" value="F:metal ion binding"/>
    <property type="evidence" value="ECO:0007669"/>
    <property type="project" value="UniProtKB-UniRule"/>
</dbReference>
<dbReference type="GO" id="GO:0005524">
    <property type="term" value="F:ATP binding"/>
    <property type="evidence" value="ECO:0007669"/>
    <property type="project" value="UniProtKB-KW"/>
</dbReference>
<dbReference type="OrthoDB" id="9774737at2"/>
<dbReference type="EC" id="2.7.1.23" evidence="9"/>
<proteinExistence type="inferred from homology"/>
<feature type="active site" description="Proton acceptor" evidence="9">
    <location>
        <position position="69"/>
    </location>
</feature>
<gene>
    <name evidence="9" type="primary">nadK</name>
    <name evidence="10" type="ORF">C8046_04115</name>
</gene>
<dbReference type="GO" id="GO:0051287">
    <property type="term" value="F:NAD binding"/>
    <property type="evidence" value="ECO:0007669"/>
    <property type="project" value="UniProtKB-ARBA"/>
</dbReference>
<dbReference type="GO" id="GO:0019674">
    <property type="term" value="P:NAD+ metabolic process"/>
    <property type="evidence" value="ECO:0007669"/>
    <property type="project" value="InterPro"/>
</dbReference>
<evidence type="ECO:0000313" key="11">
    <source>
        <dbReference type="Proteomes" id="UP000245166"/>
    </source>
</evidence>
<comment type="subcellular location">
    <subcellularLocation>
        <location evidence="9">Cytoplasm</location>
    </subcellularLocation>
</comment>
<dbReference type="Pfam" id="PF01513">
    <property type="entry name" value="NAD_kinase"/>
    <property type="match status" value="1"/>
</dbReference>
<dbReference type="InterPro" id="IPR016064">
    <property type="entry name" value="NAD/diacylglycerol_kinase_sf"/>
</dbReference>
<dbReference type="Gene3D" id="3.40.50.10330">
    <property type="entry name" value="Probable inorganic polyphosphate/atp-NAD kinase, domain 1"/>
    <property type="match status" value="1"/>
</dbReference>
<dbReference type="SUPFAM" id="SSF111331">
    <property type="entry name" value="NAD kinase/diacylglycerol kinase-like"/>
    <property type="match status" value="1"/>
</dbReference>
<evidence type="ECO:0000256" key="8">
    <source>
        <dbReference type="ARBA" id="ARBA00047925"/>
    </source>
</evidence>
<evidence type="ECO:0000256" key="6">
    <source>
        <dbReference type="ARBA" id="ARBA00022857"/>
    </source>
</evidence>
<dbReference type="Pfam" id="PF20143">
    <property type="entry name" value="NAD_kinase_C"/>
    <property type="match status" value="1"/>
</dbReference>
<dbReference type="AlphaFoldDB" id="A0A2U1ZSN0"/>
<dbReference type="GO" id="GO:0003951">
    <property type="term" value="F:NAD+ kinase activity"/>
    <property type="evidence" value="ECO:0007669"/>
    <property type="project" value="UniProtKB-UniRule"/>
</dbReference>
<dbReference type="Gene3D" id="2.60.200.30">
    <property type="entry name" value="Probable inorganic polyphosphate/atp-NAD kinase, domain 2"/>
    <property type="match status" value="1"/>
</dbReference>
<feature type="binding site" evidence="9">
    <location>
        <position position="74"/>
    </location>
    <ligand>
        <name>NAD(+)</name>
        <dbReference type="ChEBI" id="CHEBI:57540"/>
    </ligand>
</feature>
<dbReference type="FunFam" id="2.60.200.30:FF:000007">
    <property type="entry name" value="NAD kinase"/>
    <property type="match status" value="1"/>
</dbReference>
<keyword evidence="11" id="KW-1185">Reference proteome</keyword>
<evidence type="ECO:0000256" key="9">
    <source>
        <dbReference type="HAMAP-Rule" id="MF_00361"/>
    </source>
</evidence>
<evidence type="ECO:0000256" key="7">
    <source>
        <dbReference type="ARBA" id="ARBA00023027"/>
    </source>
</evidence>
<evidence type="ECO:0000256" key="5">
    <source>
        <dbReference type="ARBA" id="ARBA00022840"/>
    </source>
</evidence>
<organism evidence="10 11">
    <name type="scientific">Serinibacter arcticus</name>
    <dbReference type="NCBI Taxonomy" id="1655435"/>
    <lineage>
        <taxon>Bacteria</taxon>
        <taxon>Bacillati</taxon>
        <taxon>Actinomycetota</taxon>
        <taxon>Actinomycetes</taxon>
        <taxon>Micrococcales</taxon>
        <taxon>Beutenbergiaceae</taxon>
        <taxon>Serinibacter</taxon>
    </lineage>
</organism>
<dbReference type="InterPro" id="IPR002504">
    <property type="entry name" value="NADK"/>
</dbReference>
<evidence type="ECO:0000256" key="1">
    <source>
        <dbReference type="ARBA" id="ARBA00022490"/>
    </source>
</evidence>
<comment type="caution">
    <text evidence="9">Lacks conserved residue(s) required for the propagation of feature annotation.</text>
</comment>
<dbReference type="InterPro" id="IPR017438">
    <property type="entry name" value="ATP-NAD_kinase_N"/>
</dbReference>
<dbReference type="Proteomes" id="UP000245166">
    <property type="component" value="Unassembled WGS sequence"/>
</dbReference>
<feature type="binding site" evidence="9">
    <location>
        <begin position="184"/>
        <end position="189"/>
    </location>
    <ligand>
        <name>NAD(+)</name>
        <dbReference type="ChEBI" id="CHEBI:57540"/>
    </ligand>
</feature>
<dbReference type="PANTHER" id="PTHR20275:SF0">
    <property type="entry name" value="NAD KINASE"/>
    <property type="match status" value="1"/>
</dbReference>
<name>A0A2U1ZSN0_9MICO</name>
<keyword evidence="4 9" id="KW-0418">Kinase</keyword>
<sequence length="295" mass="31743">MGDVVNREVLVVSHTHARALAARAELEQRLAVHGIAVRAAEDVAVPAPVLPEERARLSTVEVVVVLGGDGTILRAVELVRGTDVPVVGINLGHVGFLAEFDVAEINDLVDQIARRDYAVERRMTIDVTAITPDGMVHQAWAMNEATVEKNRPERMIELAIGVDGRALETFGCDGVVLATPTGSTAYAFSAGGPVVWPDVEALLLVPLSAHALFARPLVVGPSSVLEVELLTRTDTTATMWCDGRRTLTLPPGSRVEARRGAEPVNLARLRPGPFSERLVRKFDLPVAGWRGGRQQ</sequence>
<keyword evidence="7 9" id="KW-0520">NAD</keyword>
<keyword evidence="1 9" id="KW-0963">Cytoplasm</keyword>
<protein>
    <recommendedName>
        <fullName evidence="9">NAD kinase</fullName>
        <ecNumber evidence="9">2.7.1.23</ecNumber>
    </recommendedName>
    <alternativeName>
        <fullName evidence="9">ATP-dependent NAD kinase</fullName>
    </alternativeName>
</protein>
<dbReference type="GO" id="GO:0005737">
    <property type="term" value="C:cytoplasm"/>
    <property type="evidence" value="ECO:0007669"/>
    <property type="project" value="UniProtKB-SubCell"/>
</dbReference>
<comment type="function">
    <text evidence="9">Involved in the regulation of the intracellular balance of NAD and NADP, and is a key enzyme in the biosynthesis of NADP. Catalyzes specifically the phosphorylation on 2'-hydroxyl of the adenosine moiety of NAD to yield NADP.</text>
</comment>
<dbReference type="InterPro" id="IPR017437">
    <property type="entry name" value="ATP-NAD_kinase_PpnK-typ_C"/>
</dbReference>
<keyword evidence="2 9" id="KW-0808">Transferase</keyword>
<feature type="binding site" evidence="9">
    <location>
        <position position="154"/>
    </location>
    <ligand>
        <name>NAD(+)</name>
        <dbReference type="ChEBI" id="CHEBI:57540"/>
    </ligand>
</feature>
<feature type="binding site" evidence="9">
    <location>
        <begin position="143"/>
        <end position="144"/>
    </location>
    <ligand>
        <name>NAD(+)</name>
        <dbReference type="ChEBI" id="CHEBI:57540"/>
    </ligand>
</feature>
<comment type="similarity">
    <text evidence="9">Belongs to the NAD kinase family.</text>
</comment>
<dbReference type="HAMAP" id="MF_00361">
    <property type="entry name" value="NAD_kinase"/>
    <property type="match status" value="1"/>
</dbReference>
<reference evidence="10 11" key="1">
    <citation type="submission" date="2018-03" db="EMBL/GenBank/DDBJ databases">
        <title>Genome assembly of novel Miniimonas species PCH200.</title>
        <authorList>
            <person name="Thakur V."/>
            <person name="Kumar V."/>
            <person name="Singh D."/>
        </authorList>
    </citation>
    <scope>NUCLEOTIDE SEQUENCE [LARGE SCALE GENOMIC DNA]</scope>
    <source>
        <strain evidence="10 11">PCH200</strain>
    </source>
</reference>
<evidence type="ECO:0000256" key="4">
    <source>
        <dbReference type="ARBA" id="ARBA00022777"/>
    </source>
</evidence>
<keyword evidence="6 9" id="KW-0521">NADP</keyword>
<dbReference type="EMBL" id="PYHR01000002">
    <property type="protein sequence ID" value="PWD49986.1"/>
    <property type="molecule type" value="Genomic_DNA"/>
</dbReference>
<keyword evidence="3 9" id="KW-0547">Nucleotide-binding</keyword>
<dbReference type="GO" id="GO:0006741">
    <property type="term" value="P:NADP+ biosynthetic process"/>
    <property type="evidence" value="ECO:0007669"/>
    <property type="project" value="UniProtKB-UniRule"/>
</dbReference>
<evidence type="ECO:0000313" key="10">
    <source>
        <dbReference type="EMBL" id="PWD49986.1"/>
    </source>
</evidence>
<feature type="binding site" evidence="9">
    <location>
        <begin position="69"/>
        <end position="70"/>
    </location>
    <ligand>
        <name>NAD(+)</name>
        <dbReference type="ChEBI" id="CHEBI:57540"/>
    </ligand>
</feature>
<keyword evidence="5 9" id="KW-0067">ATP-binding</keyword>
<feature type="binding site" evidence="9">
    <location>
        <position position="173"/>
    </location>
    <ligand>
        <name>NAD(+)</name>
        <dbReference type="ChEBI" id="CHEBI:57540"/>
    </ligand>
</feature>
<accession>A0A2U1ZSN0</accession>
<comment type="cofactor">
    <cofactor evidence="9">
        <name>a divalent metal cation</name>
        <dbReference type="ChEBI" id="CHEBI:60240"/>
    </cofactor>
</comment>
<comment type="catalytic activity">
    <reaction evidence="8 9">
        <text>NAD(+) + ATP = ADP + NADP(+) + H(+)</text>
        <dbReference type="Rhea" id="RHEA:18629"/>
        <dbReference type="ChEBI" id="CHEBI:15378"/>
        <dbReference type="ChEBI" id="CHEBI:30616"/>
        <dbReference type="ChEBI" id="CHEBI:57540"/>
        <dbReference type="ChEBI" id="CHEBI:58349"/>
        <dbReference type="ChEBI" id="CHEBI:456216"/>
        <dbReference type="EC" id="2.7.1.23"/>
    </reaction>
</comment>
<comment type="caution">
    <text evidence="10">The sequence shown here is derived from an EMBL/GenBank/DDBJ whole genome shotgun (WGS) entry which is preliminary data.</text>
</comment>